<dbReference type="VEuPathDB" id="TriTrypDB:LtaPh_0410300"/>
<accession>A0A640K831</accession>
<name>A0A640K831_LEITA</name>
<feature type="region of interest" description="Disordered" evidence="1">
    <location>
        <begin position="1"/>
        <end position="31"/>
    </location>
</feature>
<dbReference type="AlphaFoldDB" id="A0A640K831"/>
<dbReference type="EMBL" id="BLBS01000004">
    <property type="protein sequence ID" value="GET85713.1"/>
    <property type="molecule type" value="Genomic_DNA"/>
</dbReference>
<dbReference type="OrthoDB" id="272803at2759"/>
<proteinExistence type="predicted"/>
<keyword evidence="3" id="KW-1185">Reference proteome</keyword>
<protein>
    <submittedName>
        <fullName evidence="2">Uncharacterized protein</fullName>
    </submittedName>
</protein>
<organism evidence="2 3">
    <name type="scientific">Leishmania tarentolae</name>
    <name type="common">Sauroleishmania tarentolae</name>
    <dbReference type="NCBI Taxonomy" id="5689"/>
    <lineage>
        <taxon>Eukaryota</taxon>
        <taxon>Discoba</taxon>
        <taxon>Euglenozoa</taxon>
        <taxon>Kinetoplastea</taxon>
        <taxon>Metakinetoplastina</taxon>
        <taxon>Trypanosomatida</taxon>
        <taxon>Trypanosomatidae</taxon>
        <taxon>Leishmaniinae</taxon>
        <taxon>Leishmania</taxon>
        <taxon>lizard Leishmania</taxon>
    </lineage>
</organism>
<reference evidence="2" key="1">
    <citation type="submission" date="2019-11" db="EMBL/GenBank/DDBJ databases">
        <title>Leishmania tarentolae CDS.</title>
        <authorList>
            <person name="Goto Y."/>
            <person name="Yamagishi J."/>
        </authorList>
    </citation>
    <scope>NUCLEOTIDE SEQUENCE [LARGE SCALE GENOMIC DNA]</scope>
    <source>
        <strain evidence="2">Parrot Tar II</strain>
    </source>
</reference>
<evidence type="ECO:0000256" key="1">
    <source>
        <dbReference type="SAM" id="MobiDB-lite"/>
    </source>
</evidence>
<sequence length="140" mass="15327">MRFFSTADAKAPSSSPETASRSSKNGSDGASLPLERRLIRVSKADISRVTADDIKRVSANLTDDELTTSLRLLVETNRFADVLASASSEAWAEAVAEVTEARMGLSSNVMRDRMNLLYNILPYVSDEFLSTMGSSYSRDH</sequence>
<evidence type="ECO:0000313" key="3">
    <source>
        <dbReference type="Proteomes" id="UP000419144"/>
    </source>
</evidence>
<feature type="compositionally biased region" description="Low complexity" evidence="1">
    <location>
        <begin position="11"/>
        <end position="23"/>
    </location>
</feature>
<evidence type="ECO:0000313" key="2">
    <source>
        <dbReference type="EMBL" id="GET85713.1"/>
    </source>
</evidence>
<gene>
    <name evidence="2" type="ORF">LtaPh_0410300</name>
</gene>
<dbReference type="Proteomes" id="UP000419144">
    <property type="component" value="Unassembled WGS sequence"/>
</dbReference>
<comment type="caution">
    <text evidence="2">The sequence shown here is derived from an EMBL/GenBank/DDBJ whole genome shotgun (WGS) entry which is preliminary data.</text>
</comment>